<gene>
    <name evidence="2" type="ORF">GCM10022263_36850</name>
</gene>
<reference evidence="3" key="1">
    <citation type="journal article" date="2019" name="Int. J. Syst. Evol. Microbiol.">
        <title>The Global Catalogue of Microorganisms (GCM) 10K type strain sequencing project: providing services to taxonomists for standard genome sequencing and annotation.</title>
        <authorList>
            <consortium name="The Broad Institute Genomics Platform"/>
            <consortium name="The Broad Institute Genome Sequencing Center for Infectious Disease"/>
            <person name="Wu L."/>
            <person name="Ma J."/>
        </authorList>
    </citation>
    <scope>NUCLEOTIDE SEQUENCE [LARGE SCALE GENOMIC DNA]</scope>
    <source>
        <strain evidence="3">JCM 17460</strain>
    </source>
</reference>
<evidence type="ECO:0000256" key="1">
    <source>
        <dbReference type="SAM" id="Phobius"/>
    </source>
</evidence>
<comment type="caution">
    <text evidence="2">The sequence shown here is derived from an EMBL/GenBank/DDBJ whole genome shotgun (WGS) entry which is preliminary data.</text>
</comment>
<name>A0ABP6W7X4_9ACTN</name>
<dbReference type="EMBL" id="BAABBB010000019">
    <property type="protein sequence ID" value="GAA3546323.1"/>
    <property type="molecule type" value="Genomic_DNA"/>
</dbReference>
<keyword evidence="1" id="KW-1133">Transmembrane helix</keyword>
<keyword evidence="1" id="KW-0812">Transmembrane</keyword>
<dbReference type="RefSeq" id="WP_218234617.1">
    <property type="nucleotide sequence ID" value="NZ_BAABBB010000019.1"/>
</dbReference>
<sequence>MAGLIAMSGYSLGAALLVLVPHLLGAPSWVLVPCYVAGAVLGYLTSRTILRWLYTPR</sequence>
<dbReference type="Proteomes" id="UP001500301">
    <property type="component" value="Unassembled WGS sequence"/>
</dbReference>
<feature type="transmembrane region" description="Helical" evidence="1">
    <location>
        <begin position="35"/>
        <end position="54"/>
    </location>
</feature>
<keyword evidence="1" id="KW-0472">Membrane</keyword>
<evidence type="ECO:0000313" key="2">
    <source>
        <dbReference type="EMBL" id="GAA3546323.1"/>
    </source>
</evidence>
<keyword evidence="3" id="KW-1185">Reference proteome</keyword>
<organism evidence="2 3">
    <name type="scientific">Nocardioides daeguensis</name>
    <dbReference type="NCBI Taxonomy" id="908359"/>
    <lineage>
        <taxon>Bacteria</taxon>
        <taxon>Bacillati</taxon>
        <taxon>Actinomycetota</taxon>
        <taxon>Actinomycetes</taxon>
        <taxon>Propionibacteriales</taxon>
        <taxon>Nocardioidaceae</taxon>
        <taxon>Nocardioides</taxon>
    </lineage>
</organism>
<accession>A0ABP6W7X4</accession>
<evidence type="ECO:0000313" key="3">
    <source>
        <dbReference type="Proteomes" id="UP001500301"/>
    </source>
</evidence>
<proteinExistence type="predicted"/>
<protein>
    <submittedName>
        <fullName evidence="2">Uncharacterized protein</fullName>
    </submittedName>
</protein>